<dbReference type="EMBL" id="KZ345618">
    <property type="protein sequence ID" value="PIO72677.1"/>
    <property type="molecule type" value="Genomic_DNA"/>
</dbReference>
<evidence type="ECO:0000313" key="2">
    <source>
        <dbReference type="Proteomes" id="UP000230423"/>
    </source>
</evidence>
<accession>A0A2G9UR28</accession>
<dbReference type="Proteomes" id="UP000230423">
    <property type="component" value="Unassembled WGS sequence"/>
</dbReference>
<keyword evidence="2" id="KW-1185">Reference proteome</keyword>
<protein>
    <submittedName>
        <fullName evidence="1">Uncharacterized protein</fullName>
    </submittedName>
</protein>
<reference evidence="1 2" key="1">
    <citation type="submission" date="2015-09" db="EMBL/GenBank/DDBJ databases">
        <title>Draft genome of the parasitic nematode Teladorsagia circumcincta isolate WARC Sus (inbred).</title>
        <authorList>
            <person name="Mitreva M."/>
        </authorList>
    </citation>
    <scope>NUCLEOTIDE SEQUENCE [LARGE SCALE GENOMIC DNA]</scope>
    <source>
        <strain evidence="1 2">S</strain>
    </source>
</reference>
<name>A0A2G9UR28_TELCI</name>
<organism evidence="1 2">
    <name type="scientific">Teladorsagia circumcincta</name>
    <name type="common">Brown stomach worm</name>
    <name type="synonym">Ostertagia circumcincta</name>
    <dbReference type="NCBI Taxonomy" id="45464"/>
    <lineage>
        <taxon>Eukaryota</taxon>
        <taxon>Metazoa</taxon>
        <taxon>Ecdysozoa</taxon>
        <taxon>Nematoda</taxon>
        <taxon>Chromadorea</taxon>
        <taxon>Rhabditida</taxon>
        <taxon>Rhabditina</taxon>
        <taxon>Rhabditomorpha</taxon>
        <taxon>Strongyloidea</taxon>
        <taxon>Trichostrongylidae</taxon>
        <taxon>Teladorsagia</taxon>
    </lineage>
</organism>
<evidence type="ECO:0000313" key="1">
    <source>
        <dbReference type="EMBL" id="PIO72677.1"/>
    </source>
</evidence>
<gene>
    <name evidence="1" type="ORF">TELCIR_05380</name>
</gene>
<dbReference type="OrthoDB" id="5861603at2759"/>
<dbReference type="AlphaFoldDB" id="A0A2G9UR28"/>
<dbReference type="InterPro" id="IPR028082">
    <property type="entry name" value="Peripla_BP_I"/>
</dbReference>
<sequence>MGSGAINDDYKNFSQLVVSRMKEAPFYCIEECKGEEYSAASVYAGQLHDAFYTYARALNVSLQSDPNAYRNGSKLFDNVMMKFQENQISIATFSQALENGLVP</sequence>
<dbReference type="SUPFAM" id="SSF53822">
    <property type="entry name" value="Periplasmic binding protein-like I"/>
    <property type="match status" value="1"/>
</dbReference>
<dbReference type="Gene3D" id="3.40.50.2300">
    <property type="match status" value="1"/>
</dbReference>
<proteinExistence type="predicted"/>